<dbReference type="AlphaFoldDB" id="A0ABD1Y1U6"/>
<dbReference type="Proteomes" id="UP001605036">
    <property type="component" value="Unassembled WGS sequence"/>
</dbReference>
<evidence type="ECO:0000313" key="1">
    <source>
        <dbReference type="EMBL" id="KAL2620712.1"/>
    </source>
</evidence>
<sequence>MACTGRLAMQKAQWGLFARRASRTPLRIQRRRLAYLANLAYGRYADKSDANPLVAAGCAVGTNQVYTSPLAEL</sequence>
<name>A0ABD1Y1U6_9MARC</name>
<gene>
    <name evidence="1" type="ORF">R1flu_000917</name>
</gene>
<comment type="caution">
    <text evidence="1">The sequence shown here is derived from an EMBL/GenBank/DDBJ whole genome shotgun (WGS) entry which is preliminary data.</text>
</comment>
<dbReference type="EMBL" id="JBHFFA010000006">
    <property type="protein sequence ID" value="KAL2620712.1"/>
    <property type="molecule type" value="Genomic_DNA"/>
</dbReference>
<protein>
    <submittedName>
        <fullName evidence="1">Uncharacterized protein</fullName>
    </submittedName>
</protein>
<keyword evidence="2" id="KW-1185">Reference proteome</keyword>
<accession>A0ABD1Y1U6</accession>
<organism evidence="1 2">
    <name type="scientific">Riccia fluitans</name>
    <dbReference type="NCBI Taxonomy" id="41844"/>
    <lineage>
        <taxon>Eukaryota</taxon>
        <taxon>Viridiplantae</taxon>
        <taxon>Streptophyta</taxon>
        <taxon>Embryophyta</taxon>
        <taxon>Marchantiophyta</taxon>
        <taxon>Marchantiopsida</taxon>
        <taxon>Marchantiidae</taxon>
        <taxon>Marchantiales</taxon>
        <taxon>Ricciaceae</taxon>
        <taxon>Riccia</taxon>
    </lineage>
</organism>
<proteinExistence type="predicted"/>
<reference evidence="1 2" key="1">
    <citation type="submission" date="2024-09" db="EMBL/GenBank/DDBJ databases">
        <title>Chromosome-scale assembly of Riccia fluitans.</title>
        <authorList>
            <person name="Paukszto L."/>
            <person name="Sawicki J."/>
            <person name="Karawczyk K."/>
            <person name="Piernik-Szablinska J."/>
            <person name="Szczecinska M."/>
            <person name="Mazdziarz M."/>
        </authorList>
    </citation>
    <scope>NUCLEOTIDE SEQUENCE [LARGE SCALE GENOMIC DNA]</scope>
    <source>
        <strain evidence="1">Rf_01</strain>
        <tissue evidence="1">Aerial parts of the thallus</tissue>
    </source>
</reference>
<evidence type="ECO:0000313" key="2">
    <source>
        <dbReference type="Proteomes" id="UP001605036"/>
    </source>
</evidence>